<dbReference type="EMBL" id="JBEDNP010000012">
    <property type="protein sequence ID" value="MEQ3541114.1"/>
    <property type="molecule type" value="Genomic_DNA"/>
</dbReference>
<keyword evidence="2" id="KW-1185">Reference proteome</keyword>
<sequence length="111" mass="12385">MTRCTRCGSPEAFAVEPDDCESCAQRNPFGIEASARPRITDHGDGTFTMDVVERNEPGRLGRFHKVAGLFTVSAPDEDDYIRREQELMARGYDPSLARSAWFTERVVNGEG</sequence>
<organism evidence="1 2">
    <name type="scientific">Pseudonocardia tropica</name>
    <dbReference type="NCBI Taxonomy" id="681289"/>
    <lineage>
        <taxon>Bacteria</taxon>
        <taxon>Bacillati</taxon>
        <taxon>Actinomycetota</taxon>
        <taxon>Actinomycetes</taxon>
        <taxon>Pseudonocardiales</taxon>
        <taxon>Pseudonocardiaceae</taxon>
        <taxon>Pseudonocardia</taxon>
    </lineage>
</organism>
<gene>
    <name evidence="1" type="ORF">WHI96_20075</name>
</gene>
<protein>
    <submittedName>
        <fullName evidence="1">Uncharacterized protein</fullName>
    </submittedName>
</protein>
<proteinExistence type="predicted"/>
<dbReference type="Proteomes" id="UP001464923">
    <property type="component" value="Unassembled WGS sequence"/>
</dbReference>
<name>A0ABV1JYT8_9PSEU</name>
<evidence type="ECO:0000313" key="1">
    <source>
        <dbReference type="EMBL" id="MEQ3541114.1"/>
    </source>
</evidence>
<accession>A0ABV1JYT8</accession>
<evidence type="ECO:0000313" key="2">
    <source>
        <dbReference type="Proteomes" id="UP001464923"/>
    </source>
</evidence>
<comment type="caution">
    <text evidence="1">The sequence shown here is derived from an EMBL/GenBank/DDBJ whole genome shotgun (WGS) entry which is preliminary data.</text>
</comment>
<reference evidence="1 2" key="1">
    <citation type="submission" date="2024-03" db="EMBL/GenBank/DDBJ databases">
        <title>Draft genome sequence of Pseudonocardia tropica JCM 19149.</title>
        <authorList>
            <person name="Butdee W."/>
            <person name="Duangmal K."/>
        </authorList>
    </citation>
    <scope>NUCLEOTIDE SEQUENCE [LARGE SCALE GENOMIC DNA]</scope>
    <source>
        <strain evidence="1 2">JCM 19149</strain>
    </source>
</reference>
<dbReference type="RefSeq" id="WP_345644909.1">
    <property type="nucleotide sequence ID" value="NZ_BAABLY010000027.1"/>
</dbReference>